<proteinExistence type="inferred from homology"/>
<evidence type="ECO:0000256" key="3">
    <source>
        <dbReference type="ARBA" id="ARBA00021563"/>
    </source>
</evidence>
<keyword evidence="5" id="KW-1003">Cell membrane</keyword>
<evidence type="ECO:0000313" key="13">
    <source>
        <dbReference type="Proteomes" id="UP001293718"/>
    </source>
</evidence>
<evidence type="ECO:0000256" key="10">
    <source>
        <dbReference type="ARBA" id="ARBA00030772"/>
    </source>
</evidence>
<comment type="caution">
    <text evidence="12">The sequence shown here is derived from an EMBL/GenBank/DDBJ whole genome shotgun (WGS) entry which is preliminary data.</text>
</comment>
<organism evidence="12 13">
    <name type="scientific">Azohydromonas lata</name>
    <dbReference type="NCBI Taxonomy" id="45677"/>
    <lineage>
        <taxon>Bacteria</taxon>
        <taxon>Pseudomonadati</taxon>
        <taxon>Pseudomonadota</taxon>
        <taxon>Betaproteobacteria</taxon>
        <taxon>Burkholderiales</taxon>
        <taxon>Sphaerotilaceae</taxon>
        <taxon>Azohydromonas</taxon>
    </lineage>
</organism>
<evidence type="ECO:0000313" key="12">
    <source>
        <dbReference type="EMBL" id="MDZ5455402.1"/>
    </source>
</evidence>
<sequence>MKRALPWRRRGGPRADALAQAEAALTAQAWQRMHRASRRWALWGALVGALLALVLFAPAAWLAQAVASASNQRVLLVQTRGTLWNGSAALVLGAGPDSRDAVLLPGRLEWTLRPAGLQAALRLRQDCCMEQPLLLTLQPGLGRVRATLQPPPGGRLGQWPAAWLAGLGTPWNTLQLGGLLSMSSPGLQFDWAQGRLAMQGSAQIEVLGMSSRLSTLQPLGSYRLLVQGSGQATTMELSTLQGALQLSGQGQWAGSRLRFSGEARAAEGSEAALNNLLNIIGRRQGARAIITIG</sequence>
<gene>
    <name evidence="12" type="primary">gspN</name>
    <name evidence="12" type="ORF">SM757_02320</name>
</gene>
<comment type="subcellular location">
    <subcellularLocation>
        <location evidence="1">Cell inner membrane</location>
    </subcellularLocation>
</comment>
<evidence type="ECO:0000256" key="11">
    <source>
        <dbReference type="SAM" id="Phobius"/>
    </source>
</evidence>
<comment type="similarity">
    <text evidence="2">Belongs to the GSP N family.</text>
</comment>
<keyword evidence="9 11" id="KW-0472">Membrane</keyword>
<evidence type="ECO:0000256" key="5">
    <source>
        <dbReference type="ARBA" id="ARBA00022475"/>
    </source>
</evidence>
<dbReference type="EMBL" id="JAXOJX010000002">
    <property type="protein sequence ID" value="MDZ5455402.1"/>
    <property type="molecule type" value="Genomic_DNA"/>
</dbReference>
<keyword evidence="7 11" id="KW-0812">Transmembrane</keyword>
<accession>A0ABU5I8I0</accession>
<keyword evidence="11" id="KW-1133">Transmembrane helix</keyword>
<evidence type="ECO:0000256" key="1">
    <source>
        <dbReference type="ARBA" id="ARBA00004533"/>
    </source>
</evidence>
<dbReference type="Proteomes" id="UP001293718">
    <property type="component" value="Unassembled WGS sequence"/>
</dbReference>
<dbReference type="Pfam" id="PF01203">
    <property type="entry name" value="T2SSN"/>
    <property type="match status" value="1"/>
</dbReference>
<keyword evidence="4" id="KW-0813">Transport</keyword>
<protein>
    <recommendedName>
        <fullName evidence="3">Type II secretion system protein N</fullName>
    </recommendedName>
    <alternativeName>
        <fullName evidence="10">General secretion pathway protein N</fullName>
    </alternativeName>
</protein>
<evidence type="ECO:0000256" key="9">
    <source>
        <dbReference type="ARBA" id="ARBA00023136"/>
    </source>
</evidence>
<evidence type="ECO:0000256" key="2">
    <source>
        <dbReference type="ARBA" id="ARBA00007208"/>
    </source>
</evidence>
<name>A0ABU5I8I0_9BURK</name>
<dbReference type="RefSeq" id="WP_322464235.1">
    <property type="nucleotide sequence ID" value="NZ_JAXOJX010000002.1"/>
</dbReference>
<reference evidence="12 13" key="1">
    <citation type="submission" date="2023-11" db="EMBL/GenBank/DDBJ databases">
        <title>Draft genome of Azohydromonas lata strain H1 (DSM1123), a polyhydroxyalkanoate producer.</title>
        <authorList>
            <person name="Traversa D."/>
            <person name="D'Addabbo P."/>
            <person name="Pazzani C."/>
            <person name="Manzari C."/>
            <person name="Chiara M."/>
            <person name="Scrascia M."/>
        </authorList>
    </citation>
    <scope>NUCLEOTIDE SEQUENCE [LARGE SCALE GENOMIC DNA]</scope>
    <source>
        <strain evidence="12 13">H1</strain>
    </source>
</reference>
<evidence type="ECO:0000256" key="6">
    <source>
        <dbReference type="ARBA" id="ARBA00022519"/>
    </source>
</evidence>
<keyword evidence="8" id="KW-0653">Protein transport</keyword>
<evidence type="ECO:0000256" key="7">
    <source>
        <dbReference type="ARBA" id="ARBA00022692"/>
    </source>
</evidence>
<keyword evidence="6" id="KW-0997">Cell inner membrane</keyword>
<keyword evidence="13" id="KW-1185">Reference proteome</keyword>
<evidence type="ECO:0000256" key="8">
    <source>
        <dbReference type="ARBA" id="ARBA00022927"/>
    </source>
</evidence>
<feature type="transmembrane region" description="Helical" evidence="11">
    <location>
        <begin position="40"/>
        <end position="63"/>
    </location>
</feature>
<evidence type="ECO:0000256" key="4">
    <source>
        <dbReference type="ARBA" id="ARBA00022448"/>
    </source>
</evidence>
<dbReference type="InterPro" id="IPR022792">
    <property type="entry name" value="T2SS_protein-GspN"/>
</dbReference>